<organism evidence="3 4">
    <name type="scientific">Bondarzewia mesenterica</name>
    <dbReference type="NCBI Taxonomy" id="1095465"/>
    <lineage>
        <taxon>Eukaryota</taxon>
        <taxon>Fungi</taxon>
        <taxon>Dikarya</taxon>
        <taxon>Basidiomycota</taxon>
        <taxon>Agaricomycotina</taxon>
        <taxon>Agaricomycetes</taxon>
        <taxon>Russulales</taxon>
        <taxon>Bondarzewiaceae</taxon>
        <taxon>Bondarzewia</taxon>
    </lineage>
</organism>
<reference evidence="3 4" key="1">
    <citation type="submission" date="2019-02" db="EMBL/GenBank/DDBJ databases">
        <title>Genome sequencing of the rare red list fungi Bondarzewia mesenterica.</title>
        <authorList>
            <person name="Buettner E."/>
            <person name="Kellner H."/>
        </authorList>
    </citation>
    <scope>NUCLEOTIDE SEQUENCE [LARGE SCALE GENOMIC DNA]</scope>
    <source>
        <strain evidence="3 4">DSM 108281</strain>
    </source>
</reference>
<accession>A0A4S4M432</accession>
<proteinExistence type="predicted"/>
<dbReference type="PANTHER" id="PTHR12299">
    <property type="entry name" value="HYALURONIC ACID-BINDING PROTEIN 4"/>
    <property type="match status" value="1"/>
</dbReference>
<evidence type="ECO:0000313" key="3">
    <source>
        <dbReference type="EMBL" id="THH19859.1"/>
    </source>
</evidence>
<feature type="region of interest" description="Disordered" evidence="1">
    <location>
        <begin position="133"/>
        <end position="320"/>
    </location>
</feature>
<dbReference type="InterPro" id="IPR039764">
    <property type="entry name" value="HABP4/SERBP1-like"/>
</dbReference>
<evidence type="ECO:0000256" key="1">
    <source>
        <dbReference type="SAM" id="MobiDB-lite"/>
    </source>
</evidence>
<dbReference type="SMART" id="SM01233">
    <property type="entry name" value="HABP4_PAI-RBP1"/>
    <property type="match status" value="1"/>
</dbReference>
<dbReference type="AlphaFoldDB" id="A0A4S4M432"/>
<feature type="compositionally biased region" description="Low complexity" evidence="1">
    <location>
        <begin position="285"/>
        <end position="299"/>
    </location>
</feature>
<dbReference type="InterPro" id="IPR006861">
    <property type="entry name" value="HABP4_PAIRBP1-bd"/>
</dbReference>
<dbReference type="PANTHER" id="PTHR12299:SF17">
    <property type="entry name" value="AT19571P-RELATED"/>
    <property type="match status" value="1"/>
</dbReference>
<dbReference type="GO" id="GO:0005634">
    <property type="term" value="C:nucleus"/>
    <property type="evidence" value="ECO:0007669"/>
    <property type="project" value="TreeGrafter"/>
</dbReference>
<dbReference type="Proteomes" id="UP000310158">
    <property type="component" value="Unassembled WGS sequence"/>
</dbReference>
<name>A0A4S4M432_9AGAM</name>
<gene>
    <name evidence="3" type="ORF">EW146_g1385</name>
</gene>
<dbReference type="EMBL" id="SGPL01000034">
    <property type="protein sequence ID" value="THH19859.1"/>
    <property type="molecule type" value="Genomic_DNA"/>
</dbReference>
<dbReference type="Gene3D" id="6.10.140.1040">
    <property type="match status" value="1"/>
</dbReference>
<feature type="compositionally biased region" description="Basic and acidic residues" evidence="1">
    <location>
        <begin position="195"/>
        <end position="241"/>
    </location>
</feature>
<dbReference type="GO" id="GO:0005737">
    <property type="term" value="C:cytoplasm"/>
    <property type="evidence" value="ECO:0007669"/>
    <property type="project" value="TreeGrafter"/>
</dbReference>
<sequence>MNIQSTCTTRHCDTSHTVTAKGKPPGRCPGITHERTAPKSHRSQPGGLLVLQPIMTVSRSSTHSSPPRGGRIIVEMLLKAEHVKATSATSTTAATKPSDNPPVFFALRRERTGPAPSKMSVATKNPFAILDEAEDTSRPSSPAPAAKTAAPAPAPSRGAPKSRGPASRGGRYYQRGGKAPRDTQNQEAVVEDVPAEGKKRFEGEGRGRGRGRGRGERGRGRGAARLDRHSATGKTDSEKKVHQSWGGDEGNSELKAEQAGSNDAINDAVNDWAGVTADNDAWGVPAEGEAAPAPAAPAAEGDKPEESRRRDRDEEEDNTLTYEQYLAQQKEAAAAAVPKLEGIRQANEGADDALWKDVVPKEKKNEEEDAYFAKSAPKARAKKDEKVFLEIDARFERPSRGGRGRGGDRGRGGERGGRGRGARGARASRTNGSSPTIDVGDETAFPSLS</sequence>
<comment type="caution">
    <text evidence="3">The sequence shown here is derived from an EMBL/GenBank/DDBJ whole genome shotgun (WGS) entry which is preliminary data.</text>
</comment>
<dbReference type="OrthoDB" id="5390558at2759"/>
<evidence type="ECO:0000259" key="2">
    <source>
        <dbReference type="SMART" id="SM01233"/>
    </source>
</evidence>
<evidence type="ECO:0000313" key="4">
    <source>
        <dbReference type="Proteomes" id="UP000310158"/>
    </source>
</evidence>
<dbReference type="GO" id="GO:0003723">
    <property type="term" value="F:RNA binding"/>
    <property type="evidence" value="ECO:0007669"/>
    <property type="project" value="InterPro"/>
</dbReference>
<keyword evidence="4" id="KW-1185">Reference proteome</keyword>
<feature type="compositionally biased region" description="Basic and acidic residues" evidence="1">
    <location>
        <begin position="353"/>
        <end position="366"/>
    </location>
</feature>
<feature type="compositionally biased region" description="Basic and acidic residues" evidence="1">
    <location>
        <begin position="382"/>
        <end position="417"/>
    </location>
</feature>
<feature type="region of interest" description="Disordered" evidence="1">
    <location>
        <begin position="346"/>
        <end position="449"/>
    </location>
</feature>
<feature type="compositionally biased region" description="Low complexity" evidence="1">
    <location>
        <begin position="139"/>
        <end position="151"/>
    </location>
</feature>
<feature type="compositionally biased region" description="Basic and acidic residues" evidence="1">
    <location>
        <begin position="300"/>
        <end position="312"/>
    </location>
</feature>
<protein>
    <recommendedName>
        <fullName evidence="2">Hyaluronan/mRNA-binding protein domain-containing protein</fullName>
    </recommendedName>
</protein>
<feature type="domain" description="Hyaluronan/mRNA-binding protein" evidence="2">
    <location>
        <begin position="222"/>
        <end position="349"/>
    </location>
</feature>